<reference evidence="3 4" key="1">
    <citation type="submission" date="2017-03" db="EMBL/GenBank/DDBJ databases">
        <authorList>
            <person name="Afonso C.L."/>
            <person name="Miller P.J."/>
            <person name="Scott M.A."/>
            <person name="Spackman E."/>
            <person name="Goraichik I."/>
            <person name="Dimitrov K.M."/>
            <person name="Suarez D.L."/>
            <person name="Swayne D.E."/>
        </authorList>
    </citation>
    <scope>NUCLEOTIDE SEQUENCE [LARGE SCALE GENOMIC DNA]</scope>
    <source>
        <strain evidence="3 4">CECT 7745</strain>
    </source>
</reference>
<proteinExistence type="predicted"/>
<organism evidence="3 4">
    <name type="scientific">Roseovarius aestuarii</name>
    <dbReference type="NCBI Taxonomy" id="475083"/>
    <lineage>
        <taxon>Bacteria</taxon>
        <taxon>Pseudomonadati</taxon>
        <taxon>Pseudomonadota</taxon>
        <taxon>Alphaproteobacteria</taxon>
        <taxon>Rhodobacterales</taxon>
        <taxon>Roseobacteraceae</taxon>
        <taxon>Roseovarius</taxon>
    </lineage>
</organism>
<dbReference type="EMBL" id="FWXB01000014">
    <property type="protein sequence ID" value="SMC13550.1"/>
    <property type="molecule type" value="Genomic_DNA"/>
</dbReference>
<feature type="transmembrane region" description="Helical" evidence="1">
    <location>
        <begin position="12"/>
        <end position="31"/>
    </location>
</feature>
<dbReference type="RefSeq" id="WP_085801483.1">
    <property type="nucleotide sequence ID" value="NZ_FWXB01000014.1"/>
</dbReference>
<feature type="transmembrane region" description="Helical" evidence="1">
    <location>
        <begin position="37"/>
        <end position="60"/>
    </location>
</feature>
<feature type="transmembrane region" description="Helical" evidence="1">
    <location>
        <begin position="97"/>
        <end position="113"/>
    </location>
</feature>
<dbReference type="AlphaFoldDB" id="A0A1X7BVP5"/>
<evidence type="ECO:0000256" key="1">
    <source>
        <dbReference type="SAM" id="Phobius"/>
    </source>
</evidence>
<dbReference type="Pfam" id="PF03779">
    <property type="entry name" value="SPW"/>
    <property type="match status" value="1"/>
</dbReference>
<keyword evidence="1" id="KW-1133">Transmembrane helix</keyword>
<keyword evidence="4" id="KW-1185">Reference proteome</keyword>
<feature type="domain" description="SPW repeat-containing integral membrane" evidence="2">
    <location>
        <begin position="11"/>
        <end position="111"/>
    </location>
</feature>
<dbReference type="Proteomes" id="UP000193224">
    <property type="component" value="Unassembled WGS sequence"/>
</dbReference>
<protein>
    <recommendedName>
        <fullName evidence="2">SPW repeat-containing integral membrane domain-containing protein</fullName>
    </recommendedName>
</protein>
<dbReference type="InterPro" id="IPR005530">
    <property type="entry name" value="SPW"/>
</dbReference>
<evidence type="ECO:0000313" key="3">
    <source>
        <dbReference type="EMBL" id="SMC13550.1"/>
    </source>
</evidence>
<gene>
    <name evidence="3" type="ORF">ROA7745_03401</name>
</gene>
<keyword evidence="1" id="KW-0472">Membrane</keyword>
<sequence length="127" mass="13356">MNIRFLTPKMHGLVDYAAAAGLIIFPFVLGIGTSSPIAFWLSIVAGIVVISYSMLTGYAYSAVPMVPFKIHLAIDFVAAVGFALAPFVFGFAGLDAAYYWALSGAVFLVVAVSQPDQETSVRSASAA</sequence>
<accession>A0A1X7BVP5</accession>
<evidence type="ECO:0000313" key="4">
    <source>
        <dbReference type="Proteomes" id="UP000193224"/>
    </source>
</evidence>
<evidence type="ECO:0000259" key="2">
    <source>
        <dbReference type="Pfam" id="PF03779"/>
    </source>
</evidence>
<name>A0A1X7BVP5_9RHOB</name>
<keyword evidence="1" id="KW-0812">Transmembrane</keyword>
<feature type="transmembrane region" description="Helical" evidence="1">
    <location>
        <begin position="72"/>
        <end position="91"/>
    </location>
</feature>
<dbReference type="OrthoDB" id="129082at2"/>